<protein>
    <submittedName>
        <fullName evidence="2">Uncharacterized protein</fullName>
    </submittedName>
</protein>
<feature type="region of interest" description="Disordered" evidence="1">
    <location>
        <begin position="320"/>
        <end position="340"/>
    </location>
</feature>
<keyword evidence="3" id="KW-1185">Reference proteome</keyword>
<evidence type="ECO:0000313" key="3">
    <source>
        <dbReference type="Proteomes" id="UP001138661"/>
    </source>
</evidence>
<reference evidence="2" key="1">
    <citation type="submission" date="2021-07" db="EMBL/GenBank/DDBJ databases">
        <title>Roseobacter insulae sp. nov., isolated from a tidal flat.</title>
        <authorList>
            <person name="Park S."/>
            <person name="Yoon J.-H."/>
        </authorList>
    </citation>
    <scope>NUCLEOTIDE SEQUENCE</scope>
    <source>
        <strain evidence="2">YSTF-M11</strain>
    </source>
</reference>
<name>A0A9X1FY10_9RHOB</name>
<dbReference type="RefSeq" id="WP_219505792.1">
    <property type="nucleotide sequence ID" value="NZ_JAHXDN010000005.1"/>
</dbReference>
<accession>A0A9X1FY10</accession>
<dbReference type="EMBL" id="JAHXDN010000005">
    <property type="protein sequence ID" value="MBW4709854.1"/>
    <property type="molecule type" value="Genomic_DNA"/>
</dbReference>
<organism evidence="2 3">
    <name type="scientific">Roseobacter insulae</name>
    <dbReference type="NCBI Taxonomy" id="2859783"/>
    <lineage>
        <taxon>Bacteria</taxon>
        <taxon>Pseudomonadati</taxon>
        <taxon>Pseudomonadota</taxon>
        <taxon>Alphaproteobacteria</taxon>
        <taxon>Rhodobacterales</taxon>
        <taxon>Roseobacteraceae</taxon>
        <taxon>Roseobacter</taxon>
    </lineage>
</organism>
<comment type="caution">
    <text evidence="2">The sequence shown here is derived from an EMBL/GenBank/DDBJ whole genome shotgun (WGS) entry which is preliminary data.</text>
</comment>
<proteinExistence type="predicted"/>
<gene>
    <name evidence="2" type="ORF">KX928_18885</name>
</gene>
<sequence length="340" mass="39062">MILYKTIALKFGHHLKNEKPVDMLGPDGQLVLSEEICQYWQGVLGDLSSARIYLLDHNAANYLDSLRMDVQGMPWEDRPESDIQDYVRDIELPRDLIWIEYDDRKLWEDRCARRITTLDEEELSNRHQRGFLFDNRSSDKLSVRLFSAMTDTIFFDAPFVLEISKSQDGRPDFNSASWQLQRTVLAGLMRAGLLPSEASLREHFEEHKGHLTYEMVIGFMLFAALAAREDDLMSQEVASLSASQAKTARKFGKAWMTEVLKSHVTIRIGPAGERHLIEQKARLRFEQAQSASRAAPTEHWVAEHERRYADGKVVRVRAHKRGQPASRDLPTRVVGPRMKG</sequence>
<evidence type="ECO:0000256" key="1">
    <source>
        <dbReference type="SAM" id="MobiDB-lite"/>
    </source>
</evidence>
<evidence type="ECO:0000313" key="2">
    <source>
        <dbReference type="EMBL" id="MBW4709854.1"/>
    </source>
</evidence>
<dbReference type="AlphaFoldDB" id="A0A9X1FY10"/>
<dbReference type="Proteomes" id="UP001138661">
    <property type="component" value="Unassembled WGS sequence"/>
</dbReference>